<keyword evidence="3" id="KW-1185">Reference proteome</keyword>
<feature type="compositionally biased region" description="Acidic residues" evidence="1">
    <location>
        <begin position="173"/>
        <end position="183"/>
    </location>
</feature>
<proteinExistence type="predicted"/>
<sequence length="324" mass="35657">MDATQLINDSILESEEEEENNDRGDPLGKLCILKNQHIPEKECLLFLGDNILGRDPSTCSLSLPASIEGLSYEQTPIQPESSLVPDSESEPEDDKIRAADRRRRTVVSESDSYKSSPTCSTFLSPTNKVVPESEDESPITPSSSYKNRTRRVSFNSSDGDIIRQEQKKIGELDIVDDSEEDDGTDKTSMENGNAQPELSKVQPTAENKPAVVSDSDTDAEDNIDIIPVLQREITPNIQEALLNCSTPIQQQEGNIEELETQAFLSPSISAYRSAVALLRPAASPSQEEDYTVAETQETCLKPTAEGISNWSFQTAVHSNAKHKL</sequence>
<feature type="region of interest" description="Disordered" evidence="1">
    <location>
        <begin position="70"/>
        <end position="152"/>
    </location>
</feature>
<feature type="compositionally biased region" description="Polar residues" evidence="1">
    <location>
        <begin position="72"/>
        <end position="81"/>
    </location>
</feature>
<gene>
    <name evidence="2" type="ORF">KC01_LOCUS37394</name>
</gene>
<feature type="region of interest" description="Disordered" evidence="1">
    <location>
        <begin position="1"/>
        <end position="26"/>
    </location>
</feature>
<feature type="region of interest" description="Disordered" evidence="1">
    <location>
        <begin position="169"/>
        <end position="218"/>
    </location>
</feature>
<organism evidence="2 3">
    <name type="scientific">Knipowitschia caucasica</name>
    <name type="common">Caucasian dwarf goby</name>
    <name type="synonym">Pomatoschistus caucasicus</name>
    <dbReference type="NCBI Taxonomy" id="637954"/>
    <lineage>
        <taxon>Eukaryota</taxon>
        <taxon>Metazoa</taxon>
        <taxon>Chordata</taxon>
        <taxon>Craniata</taxon>
        <taxon>Vertebrata</taxon>
        <taxon>Euteleostomi</taxon>
        <taxon>Actinopterygii</taxon>
        <taxon>Neopterygii</taxon>
        <taxon>Teleostei</taxon>
        <taxon>Neoteleostei</taxon>
        <taxon>Acanthomorphata</taxon>
        <taxon>Gobiaria</taxon>
        <taxon>Gobiiformes</taxon>
        <taxon>Gobioidei</taxon>
        <taxon>Gobiidae</taxon>
        <taxon>Gobiinae</taxon>
        <taxon>Knipowitschia</taxon>
    </lineage>
</organism>
<feature type="compositionally biased region" description="Polar residues" evidence="1">
    <location>
        <begin position="107"/>
        <end position="127"/>
    </location>
</feature>
<accession>A0AAV2MBX6</accession>
<evidence type="ECO:0000256" key="1">
    <source>
        <dbReference type="SAM" id="MobiDB-lite"/>
    </source>
</evidence>
<dbReference type="AlphaFoldDB" id="A0AAV2MBX6"/>
<reference evidence="2 3" key="1">
    <citation type="submission" date="2024-04" db="EMBL/GenBank/DDBJ databases">
        <authorList>
            <person name="Waldvogel A.-M."/>
            <person name="Schoenle A."/>
        </authorList>
    </citation>
    <scope>NUCLEOTIDE SEQUENCE [LARGE SCALE GENOMIC DNA]</scope>
</reference>
<evidence type="ECO:0000313" key="2">
    <source>
        <dbReference type="EMBL" id="CAL1610863.1"/>
    </source>
</evidence>
<dbReference type="EMBL" id="OZ035829">
    <property type="protein sequence ID" value="CAL1610863.1"/>
    <property type="molecule type" value="Genomic_DNA"/>
</dbReference>
<protein>
    <submittedName>
        <fullName evidence="2">Uncharacterized protein</fullName>
    </submittedName>
</protein>
<feature type="compositionally biased region" description="Polar residues" evidence="1">
    <location>
        <begin position="139"/>
        <end position="152"/>
    </location>
</feature>
<feature type="compositionally biased region" description="Low complexity" evidence="1">
    <location>
        <begin position="1"/>
        <end position="11"/>
    </location>
</feature>
<dbReference type="Proteomes" id="UP001497482">
    <property type="component" value="Chromosome 7"/>
</dbReference>
<name>A0AAV2MBX6_KNICA</name>
<feature type="compositionally biased region" description="Polar residues" evidence="1">
    <location>
        <begin position="189"/>
        <end position="205"/>
    </location>
</feature>
<evidence type="ECO:0000313" key="3">
    <source>
        <dbReference type="Proteomes" id="UP001497482"/>
    </source>
</evidence>